<evidence type="ECO:0000313" key="1">
    <source>
        <dbReference type="EMBL" id="KAF5880024.1"/>
    </source>
</evidence>
<dbReference type="OrthoDB" id="10037534at2759"/>
<accession>A0A8J4WP88</accession>
<dbReference type="Proteomes" id="UP000727407">
    <property type="component" value="Unassembled WGS sequence"/>
</dbReference>
<dbReference type="Gene3D" id="2.60.120.200">
    <property type="match status" value="1"/>
</dbReference>
<dbReference type="Pfam" id="PF13385">
    <property type="entry name" value="Laminin_G_3"/>
    <property type="match status" value="1"/>
</dbReference>
<keyword evidence="1" id="KW-0675">Receptor</keyword>
<evidence type="ECO:0000313" key="2">
    <source>
        <dbReference type="Proteomes" id="UP000727407"/>
    </source>
</evidence>
<dbReference type="InterPro" id="IPR013320">
    <property type="entry name" value="ConA-like_dom_sf"/>
</dbReference>
<reference evidence="1" key="1">
    <citation type="submission" date="2020-07" db="EMBL/GenBank/DDBJ databases">
        <title>Clarias magur genome sequencing, assembly and annotation.</title>
        <authorList>
            <person name="Kushwaha B."/>
            <person name="Kumar R."/>
            <person name="Das P."/>
            <person name="Joshi C.G."/>
            <person name="Kumar D."/>
            <person name="Nagpure N.S."/>
            <person name="Pandey M."/>
            <person name="Agarwal S."/>
            <person name="Srivastava S."/>
            <person name="Singh M."/>
            <person name="Sahoo L."/>
            <person name="Jayasankar P."/>
            <person name="Meher P.K."/>
            <person name="Koringa P.G."/>
            <person name="Iquebal M.A."/>
            <person name="Das S.P."/>
            <person name="Bit A."/>
            <person name="Patnaik S."/>
            <person name="Patel N."/>
            <person name="Shah T.M."/>
            <person name="Hinsu A."/>
            <person name="Jena J.K."/>
        </authorList>
    </citation>
    <scope>NUCLEOTIDE SEQUENCE</scope>
    <source>
        <strain evidence="1">CIFAMagur01</strain>
        <tissue evidence="1">Testis</tissue>
    </source>
</reference>
<protein>
    <submittedName>
        <fullName evidence="1">Adhesion G-protein coupled receptor G4-like</fullName>
    </submittedName>
</protein>
<keyword evidence="2" id="KW-1185">Reference proteome</keyword>
<sequence length="176" mass="19603">MRVHRSINSSAWNAFTYLHPDRSRVELGFGGRMRQLQIQLFGRSWVTEDTLTVGHWHSVCFTWSCVTGQLMLVIDSRASELRKDSGQQVQDSGACGLAGGGSLTLGAAHYYLGDKLEVESGTNLQGHLTMFRVWSRARSVHEIATNTCTDGDIIKWHGRVWLMGSSHCTPVVDHTD</sequence>
<gene>
    <name evidence="1" type="ORF">DAT39_023475</name>
</gene>
<proteinExistence type="predicted"/>
<dbReference type="AlphaFoldDB" id="A0A8J4WP88"/>
<dbReference type="EMBL" id="QNUK01001820">
    <property type="protein sequence ID" value="KAF5880024.1"/>
    <property type="molecule type" value="Genomic_DNA"/>
</dbReference>
<comment type="caution">
    <text evidence="1">The sequence shown here is derived from an EMBL/GenBank/DDBJ whole genome shotgun (WGS) entry which is preliminary data.</text>
</comment>
<feature type="non-terminal residue" evidence="1">
    <location>
        <position position="176"/>
    </location>
</feature>
<organism evidence="1 2">
    <name type="scientific">Clarias magur</name>
    <name type="common">Asian catfish</name>
    <name type="synonym">Macropteronotus magur</name>
    <dbReference type="NCBI Taxonomy" id="1594786"/>
    <lineage>
        <taxon>Eukaryota</taxon>
        <taxon>Metazoa</taxon>
        <taxon>Chordata</taxon>
        <taxon>Craniata</taxon>
        <taxon>Vertebrata</taxon>
        <taxon>Euteleostomi</taxon>
        <taxon>Actinopterygii</taxon>
        <taxon>Neopterygii</taxon>
        <taxon>Teleostei</taxon>
        <taxon>Ostariophysi</taxon>
        <taxon>Siluriformes</taxon>
        <taxon>Clariidae</taxon>
        <taxon>Clarias</taxon>
    </lineage>
</organism>
<dbReference type="SUPFAM" id="SSF49899">
    <property type="entry name" value="Concanavalin A-like lectins/glucanases"/>
    <property type="match status" value="1"/>
</dbReference>
<name>A0A8J4WP88_CLAMG</name>